<dbReference type="EMBL" id="CAJOAY010037846">
    <property type="protein sequence ID" value="CAF4466496.1"/>
    <property type="molecule type" value="Genomic_DNA"/>
</dbReference>
<evidence type="ECO:0000256" key="1">
    <source>
        <dbReference type="SAM" id="MobiDB-lite"/>
    </source>
</evidence>
<dbReference type="AlphaFoldDB" id="A0A820SZC9"/>
<evidence type="ECO:0000313" key="2">
    <source>
        <dbReference type="EMBL" id="CAF4466496.1"/>
    </source>
</evidence>
<accession>A0A820SZC9</accession>
<protein>
    <submittedName>
        <fullName evidence="2">Uncharacterized protein</fullName>
    </submittedName>
</protein>
<feature type="region of interest" description="Disordered" evidence="1">
    <location>
        <begin position="43"/>
        <end position="68"/>
    </location>
</feature>
<reference evidence="2" key="1">
    <citation type="submission" date="2021-02" db="EMBL/GenBank/DDBJ databases">
        <authorList>
            <person name="Nowell W R."/>
        </authorList>
    </citation>
    <scope>NUCLEOTIDE SEQUENCE</scope>
</reference>
<comment type="caution">
    <text evidence="2">The sequence shown here is derived from an EMBL/GenBank/DDBJ whole genome shotgun (WGS) entry which is preliminary data.</text>
</comment>
<gene>
    <name evidence="2" type="ORF">OKA104_LOCUS54989</name>
</gene>
<organism evidence="2 3">
    <name type="scientific">Adineta steineri</name>
    <dbReference type="NCBI Taxonomy" id="433720"/>
    <lineage>
        <taxon>Eukaryota</taxon>
        <taxon>Metazoa</taxon>
        <taxon>Spiralia</taxon>
        <taxon>Gnathifera</taxon>
        <taxon>Rotifera</taxon>
        <taxon>Eurotatoria</taxon>
        <taxon>Bdelloidea</taxon>
        <taxon>Adinetida</taxon>
        <taxon>Adinetidae</taxon>
        <taxon>Adineta</taxon>
    </lineage>
</organism>
<sequence>MPTPDCRFSLMPTTDVGSLVTYMCDPCSGHSTRDRDMIDDCSHDGHGHVGAPDDGPLMEIADGDGPHT</sequence>
<dbReference type="Proteomes" id="UP000663881">
    <property type="component" value="Unassembled WGS sequence"/>
</dbReference>
<proteinExistence type="predicted"/>
<name>A0A820SZC9_9BILA</name>
<evidence type="ECO:0000313" key="3">
    <source>
        <dbReference type="Proteomes" id="UP000663881"/>
    </source>
</evidence>